<accession>A0A7Y9W9S6</accession>
<dbReference type="AlphaFoldDB" id="A0A7Y9W9S6"/>
<name>A0A7Y9W9S6_9BURK</name>
<gene>
    <name evidence="1" type="ORF">GGD41_004009</name>
</gene>
<organism evidence="1 2">
    <name type="scientific">Paraburkholderia bryophila</name>
    <dbReference type="NCBI Taxonomy" id="420952"/>
    <lineage>
        <taxon>Bacteria</taxon>
        <taxon>Pseudomonadati</taxon>
        <taxon>Pseudomonadota</taxon>
        <taxon>Betaproteobacteria</taxon>
        <taxon>Burkholderiales</taxon>
        <taxon>Burkholderiaceae</taxon>
        <taxon>Paraburkholderia</taxon>
    </lineage>
</organism>
<dbReference type="EMBL" id="JACCAU010000001">
    <property type="protein sequence ID" value="NYH16781.1"/>
    <property type="molecule type" value="Genomic_DNA"/>
</dbReference>
<evidence type="ECO:0000313" key="1">
    <source>
        <dbReference type="EMBL" id="NYH16781.1"/>
    </source>
</evidence>
<sequence>MDKICRGRLAPMRAHYVDFLRICRHAFREGVHVRRSAQTRAYYERMGLVPIEVFPEPWGLSNPCLQKLKLLESLG</sequence>
<protein>
    <submittedName>
        <fullName evidence="1">Uncharacterized protein</fullName>
    </submittedName>
</protein>
<evidence type="ECO:0000313" key="2">
    <source>
        <dbReference type="Proteomes" id="UP000572540"/>
    </source>
</evidence>
<comment type="caution">
    <text evidence="1">The sequence shown here is derived from an EMBL/GenBank/DDBJ whole genome shotgun (WGS) entry which is preliminary data.</text>
</comment>
<proteinExistence type="predicted"/>
<dbReference type="Proteomes" id="UP000572540">
    <property type="component" value="Unassembled WGS sequence"/>
</dbReference>
<reference evidence="1 2" key="1">
    <citation type="submission" date="2020-07" db="EMBL/GenBank/DDBJ databases">
        <title>Exploring microbial biodiversity for novel pathways involved in the catabolism of aromatic compounds derived from lignin.</title>
        <authorList>
            <person name="Elkins J."/>
        </authorList>
    </citation>
    <scope>NUCLEOTIDE SEQUENCE [LARGE SCALE GENOMIC DNA]</scope>
    <source>
        <strain evidence="1 2">H2C3B</strain>
    </source>
</reference>